<keyword evidence="7 9" id="KW-1133">Transmembrane helix</keyword>
<evidence type="ECO:0000256" key="5">
    <source>
        <dbReference type="ARBA" id="ARBA00022692"/>
    </source>
</evidence>
<dbReference type="Gene3D" id="1.10.3720.10">
    <property type="entry name" value="MetI-like"/>
    <property type="match status" value="1"/>
</dbReference>
<dbReference type="InterPro" id="IPR043429">
    <property type="entry name" value="ArtM/GltK/GlnP/TcyL/YhdX-like"/>
</dbReference>
<dbReference type="PROSITE" id="PS50928">
    <property type="entry name" value="ABC_TM1"/>
    <property type="match status" value="1"/>
</dbReference>
<dbReference type="SUPFAM" id="SSF161098">
    <property type="entry name" value="MetI-like"/>
    <property type="match status" value="1"/>
</dbReference>
<evidence type="ECO:0000256" key="4">
    <source>
        <dbReference type="ARBA" id="ARBA00022475"/>
    </source>
</evidence>
<gene>
    <name evidence="11" type="ORF">H8Z76_09180</name>
</gene>
<protein>
    <submittedName>
        <fullName evidence="11">Amino acid ABC transporter permease</fullName>
    </submittedName>
</protein>
<dbReference type="InterPro" id="IPR000515">
    <property type="entry name" value="MetI-like"/>
</dbReference>
<keyword evidence="4" id="KW-1003">Cell membrane</keyword>
<keyword evidence="12" id="KW-1185">Reference proteome</keyword>
<dbReference type="CDD" id="cd06261">
    <property type="entry name" value="TM_PBP2"/>
    <property type="match status" value="1"/>
</dbReference>
<evidence type="ECO:0000256" key="3">
    <source>
        <dbReference type="ARBA" id="ARBA00022448"/>
    </source>
</evidence>
<evidence type="ECO:0000259" key="10">
    <source>
        <dbReference type="PROSITE" id="PS50928"/>
    </source>
</evidence>
<keyword evidence="6" id="KW-0029">Amino-acid transport</keyword>
<feature type="transmembrane region" description="Helical" evidence="9">
    <location>
        <begin position="55"/>
        <end position="78"/>
    </location>
</feature>
<name>A0ABR7IB51_9FIRM</name>
<dbReference type="InterPro" id="IPR035906">
    <property type="entry name" value="MetI-like_sf"/>
</dbReference>
<keyword evidence="5 9" id="KW-0812">Transmembrane</keyword>
<dbReference type="NCBIfam" id="TIGR01726">
    <property type="entry name" value="HEQRo_perm_3TM"/>
    <property type="match status" value="1"/>
</dbReference>
<comment type="caution">
    <text evidence="11">The sequence shown here is derived from an EMBL/GenBank/DDBJ whole genome shotgun (WGS) entry which is preliminary data.</text>
</comment>
<accession>A0ABR7IB51</accession>
<feature type="domain" description="ABC transmembrane type-1" evidence="10">
    <location>
        <begin position="19"/>
        <end position="208"/>
    </location>
</feature>
<feature type="transmembrane region" description="Helical" evidence="9">
    <location>
        <begin position="21"/>
        <end position="43"/>
    </location>
</feature>
<evidence type="ECO:0000256" key="6">
    <source>
        <dbReference type="ARBA" id="ARBA00022970"/>
    </source>
</evidence>
<evidence type="ECO:0000313" key="11">
    <source>
        <dbReference type="EMBL" id="MBC5754178.1"/>
    </source>
</evidence>
<dbReference type="PANTHER" id="PTHR30614">
    <property type="entry name" value="MEMBRANE COMPONENT OF AMINO ACID ABC TRANSPORTER"/>
    <property type="match status" value="1"/>
</dbReference>
<dbReference type="PANTHER" id="PTHR30614:SF20">
    <property type="entry name" value="GLUTAMINE TRANSPORT SYSTEM PERMEASE PROTEIN GLNP"/>
    <property type="match status" value="1"/>
</dbReference>
<organism evidence="11 12">
    <name type="scientific">Roseburia yibonii</name>
    <dbReference type="NCBI Taxonomy" id="2763063"/>
    <lineage>
        <taxon>Bacteria</taxon>
        <taxon>Bacillati</taxon>
        <taxon>Bacillota</taxon>
        <taxon>Clostridia</taxon>
        <taxon>Lachnospirales</taxon>
        <taxon>Lachnospiraceae</taxon>
        <taxon>Roseburia</taxon>
    </lineage>
</organism>
<dbReference type="RefSeq" id="WP_186982298.1">
    <property type="nucleotide sequence ID" value="NZ_JACOQH010000006.1"/>
</dbReference>
<comment type="subcellular location">
    <subcellularLocation>
        <location evidence="1 9">Cell membrane</location>
        <topology evidence="1 9">Multi-pass membrane protein</topology>
    </subcellularLocation>
</comment>
<keyword evidence="8 9" id="KW-0472">Membrane</keyword>
<keyword evidence="3 9" id="KW-0813">Transport</keyword>
<reference evidence="11 12" key="1">
    <citation type="submission" date="2020-08" db="EMBL/GenBank/DDBJ databases">
        <title>Genome public.</title>
        <authorList>
            <person name="Liu C."/>
            <person name="Sun Q."/>
        </authorList>
    </citation>
    <scope>NUCLEOTIDE SEQUENCE [LARGE SCALE GENOMIC DNA]</scope>
    <source>
        <strain evidence="11 12">BX0805</strain>
    </source>
</reference>
<evidence type="ECO:0000256" key="2">
    <source>
        <dbReference type="ARBA" id="ARBA00010072"/>
    </source>
</evidence>
<proteinExistence type="inferred from homology"/>
<dbReference type="EMBL" id="JACOQH010000006">
    <property type="protein sequence ID" value="MBC5754178.1"/>
    <property type="molecule type" value="Genomic_DNA"/>
</dbReference>
<evidence type="ECO:0000313" key="12">
    <source>
        <dbReference type="Proteomes" id="UP000621540"/>
    </source>
</evidence>
<evidence type="ECO:0000256" key="7">
    <source>
        <dbReference type="ARBA" id="ARBA00022989"/>
    </source>
</evidence>
<evidence type="ECO:0000256" key="8">
    <source>
        <dbReference type="ARBA" id="ARBA00023136"/>
    </source>
</evidence>
<evidence type="ECO:0000256" key="9">
    <source>
        <dbReference type="RuleBase" id="RU363032"/>
    </source>
</evidence>
<feature type="transmembrane region" description="Helical" evidence="9">
    <location>
        <begin position="189"/>
        <end position="208"/>
    </location>
</feature>
<evidence type="ECO:0000256" key="1">
    <source>
        <dbReference type="ARBA" id="ARBA00004651"/>
    </source>
</evidence>
<comment type="similarity">
    <text evidence="2">Belongs to the binding-protein-dependent transport system permease family. HisMQ subfamily.</text>
</comment>
<dbReference type="InterPro" id="IPR010065">
    <property type="entry name" value="AA_ABC_transptr_permease_3TM"/>
</dbReference>
<dbReference type="Proteomes" id="UP000621540">
    <property type="component" value="Unassembled WGS sequence"/>
</dbReference>
<sequence>MDMQWIYTINVIPTLMKGLKITMLIAVVGILMGFIIGLLVGLIRAGKHNVLYRIAGVYIAIIRGTPLMVQALYLYFAIPMLFQFDVSALTAGIAAIGLNSGAYIAEIVRGAIQSIDAGQNEAGVCLGLSKFQITTSIILPQALKIMLPSLCNQFIISVKDTSILTVIGVAEMTHQATQAVSSTFRTVEIYTSLALLYFVLNTILSFALSKLERRMK</sequence>
<dbReference type="Pfam" id="PF00528">
    <property type="entry name" value="BPD_transp_1"/>
    <property type="match status" value="1"/>
</dbReference>